<dbReference type="EMBL" id="VYGV01000001">
    <property type="protein sequence ID" value="NWF43896.1"/>
    <property type="molecule type" value="Genomic_DNA"/>
</dbReference>
<name>A0A7Y8GS68_9BURK</name>
<sequence length="132" mass="14460">MAIETFVHAHTELVTQFVSQLSTRTLNRFAEESRLDGESLKDALDRYEIDYAWHVLGSDRMRDATVAVLEAGLQREATGEHRDCVAAVLSSAAEKLAPDVLMSFDNDVPEQLGGLLQAWFVDKPALAAGIAS</sequence>
<evidence type="ECO:0000313" key="1">
    <source>
        <dbReference type="EMBL" id="NWF43896.1"/>
    </source>
</evidence>
<comment type="caution">
    <text evidence="1">The sequence shown here is derived from an EMBL/GenBank/DDBJ whole genome shotgun (WGS) entry which is preliminary data.</text>
</comment>
<proteinExistence type="predicted"/>
<dbReference type="RefSeq" id="WP_177132471.1">
    <property type="nucleotide sequence ID" value="NZ_VYGV01000001.1"/>
</dbReference>
<dbReference type="Proteomes" id="UP000545507">
    <property type="component" value="Unassembled WGS sequence"/>
</dbReference>
<protein>
    <submittedName>
        <fullName evidence="1">Uncharacterized protein</fullName>
    </submittedName>
</protein>
<reference evidence="1 2" key="1">
    <citation type="submission" date="2019-09" db="EMBL/GenBank/DDBJ databases">
        <title>Hydrogenophaga aromatica sp. nov., isolated from a para-xylene-degrading enrichment culture.</title>
        <authorList>
            <person name="Tancsics A."/>
            <person name="Banerjee S."/>
        </authorList>
    </citation>
    <scope>NUCLEOTIDE SEQUENCE [LARGE SCALE GENOMIC DNA]</scope>
    <source>
        <strain evidence="1 2">D2P1</strain>
    </source>
</reference>
<accession>A0A7Y8GS68</accession>
<gene>
    <name evidence="1" type="ORF">F3K02_01310</name>
</gene>
<keyword evidence="2" id="KW-1185">Reference proteome</keyword>
<evidence type="ECO:0000313" key="2">
    <source>
        <dbReference type="Proteomes" id="UP000545507"/>
    </source>
</evidence>
<dbReference type="AlphaFoldDB" id="A0A7Y8GS68"/>
<organism evidence="1 2">
    <name type="scientific">Hydrogenophaga aromaticivorans</name>
    <dbReference type="NCBI Taxonomy" id="2610898"/>
    <lineage>
        <taxon>Bacteria</taxon>
        <taxon>Pseudomonadati</taxon>
        <taxon>Pseudomonadota</taxon>
        <taxon>Betaproteobacteria</taxon>
        <taxon>Burkholderiales</taxon>
        <taxon>Comamonadaceae</taxon>
        <taxon>Hydrogenophaga</taxon>
    </lineage>
</organism>